<dbReference type="PANTHER" id="PTHR43433:SF10">
    <property type="entry name" value="AB HYDROLASE-1 DOMAIN-CONTAINING PROTEIN"/>
    <property type="match status" value="1"/>
</dbReference>
<dbReference type="Pfam" id="PF12697">
    <property type="entry name" value="Abhydrolase_6"/>
    <property type="match status" value="1"/>
</dbReference>
<evidence type="ECO:0000256" key="1">
    <source>
        <dbReference type="SAM" id="MobiDB-lite"/>
    </source>
</evidence>
<organism evidence="3 4">
    <name type="scientific">Streptomyces cyaneofuscatus</name>
    <dbReference type="NCBI Taxonomy" id="66883"/>
    <lineage>
        <taxon>Bacteria</taxon>
        <taxon>Bacillati</taxon>
        <taxon>Actinomycetota</taxon>
        <taxon>Actinomycetes</taxon>
        <taxon>Kitasatosporales</taxon>
        <taxon>Streptomycetaceae</taxon>
        <taxon>Streptomyces</taxon>
    </lineage>
</organism>
<dbReference type="RefSeq" id="WP_326707863.1">
    <property type="nucleotide sequence ID" value="NZ_CP109083.1"/>
</dbReference>
<dbReference type="InterPro" id="IPR029058">
    <property type="entry name" value="AB_hydrolase_fold"/>
</dbReference>
<proteinExistence type="predicted"/>
<dbReference type="SUPFAM" id="SSF53474">
    <property type="entry name" value="alpha/beta-Hydrolases"/>
    <property type="match status" value="1"/>
</dbReference>
<keyword evidence="4" id="KW-1185">Reference proteome</keyword>
<feature type="region of interest" description="Disordered" evidence="1">
    <location>
        <begin position="1"/>
        <end position="25"/>
    </location>
</feature>
<sequence length="316" mass="33015">MGPAQHGTGPDAVAPTHSQGEPGIARTRDGRELYYQRLAGPANVPTVVFEGGLAAGRSYWAPVQAALADVAPTVVYDRSGLGRSPAAPAGLSRRLPALADDLGDLLDHLDGLGGPEGLGGPGRPAGPYVLVGHSWGGPLVRLAAAARPARVAGLVLVDPSDEACELLFRPAMRRAERVGQLATVLMARLGLLGRAYRSLTAALPPDAAADMRAEGYTVAMTRTRGRELEDAAGDLRALLESPPGLAGLPVTVVSAGRVSPGMPKAVRERATVSHAYRARQSPHGRHVVLREADHMVLTTSAAELAQEIRRLVLRGR</sequence>
<name>A0ABZ1F752_9ACTN</name>
<dbReference type="PANTHER" id="PTHR43433">
    <property type="entry name" value="HYDROLASE, ALPHA/BETA FOLD FAMILY PROTEIN"/>
    <property type="match status" value="1"/>
</dbReference>
<accession>A0ABZ1F752</accession>
<dbReference type="Gene3D" id="3.40.50.1820">
    <property type="entry name" value="alpha/beta hydrolase"/>
    <property type="match status" value="1"/>
</dbReference>
<gene>
    <name evidence="3" type="ORF">OG849_06855</name>
</gene>
<evidence type="ECO:0000313" key="3">
    <source>
        <dbReference type="EMBL" id="WSB12264.1"/>
    </source>
</evidence>
<feature type="domain" description="AB hydrolase-1" evidence="2">
    <location>
        <begin position="51"/>
        <end position="306"/>
    </location>
</feature>
<reference evidence="3 4" key="1">
    <citation type="submission" date="2022-10" db="EMBL/GenBank/DDBJ databases">
        <title>The complete genomes of actinobacterial strains from the NBC collection.</title>
        <authorList>
            <person name="Joergensen T.S."/>
            <person name="Alvarez Arevalo M."/>
            <person name="Sterndorff E.B."/>
            <person name="Faurdal D."/>
            <person name="Vuksanovic O."/>
            <person name="Mourched A.-S."/>
            <person name="Charusanti P."/>
            <person name="Shaw S."/>
            <person name="Blin K."/>
            <person name="Weber T."/>
        </authorList>
    </citation>
    <scope>NUCLEOTIDE SEQUENCE [LARGE SCALE GENOMIC DNA]</scope>
    <source>
        <strain evidence="3 4">NBC 01792</strain>
    </source>
</reference>
<dbReference type="EMBL" id="CP109083">
    <property type="protein sequence ID" value="WSB12264.1"/>
    <property type="molecule type" value="Genomic_DNA"/>
</dbReference>
<keyword evidence="3" id="KW-0378">Hydrolase</keyword>
<dbReference type="InterPro" id="IPR050471">
    <property type="entry name" value="AB_hydrolase"/>
</dbReference>
<evidence type="ECO:0000259" key="2">
    <source>
        <dbReference type="Pfam" id="PF12697"/>
    </source>
</evidence>
<protein>
    <submittedName>
        <fullName evidence="3">Alpha/beta hydrolase</fullName>
    </submittedName>
</protein>
<dbReference type="InterPro" id="IPR000073">
    <property type="entry name" value="AB_hydrolase_1"/>
</dbReference>
<dbReference type="GO" id="GO:0016787">
    <property type="term" value="F:hydrolase activity"/>
    <property type="evidence" value="ECO:0007669"/>
    <property type="project" value="UniProtKB-KW"/>
</dbReference>
<dbReference type="Proteomes" id="UP001356428">
    <property type="component" value="Chromosome"/>
</dbReference>
<evidence type="ECO:0000313" key="4">
    <source>
        <dbReference type="Proteomes" id="UP001356428"/>
    </source>
</evidence>